<evidence type="ECO:0000313" key="3">
    <source>
        <dbReference type="Proteomes" id="UP000326757"/>
    </source>
</evidence>
<dbReference type="PANTHER" id="PTHR11941:SF75">
    <property type="entry name" value="ENOYL-COA HYDRATASE_ISOMERASE FAMILY PROTEIN"/>
    <property type="match status" value="1"/>
</dbReference>
<gene>
    <name evidence="2" type="ORF">EYC80_009460</name>
</gene>
<organism evidence="2 3">
    <name type="scientific">Monilinia laxa</name>
    <name type="common">Brown rot fungus</name>
    <name type="synonym">Sclerotinia laxa</name>
    <dbReference type="NCBI Taxonomy" id="61186"/>
    <lineage>
        <taxon>Eukaryota</taxon>
        <taxon>Fungi</taxon>
        <taxon>Dikarya</taxon>
        <taxon>Ascomycota</taxon>
        <taxon>Pezizomycotina</taxon>
        <taxon>Leotiomycetes</taxon>
        <taxon>Helotiales</taxon>
        <taxon>Sclerotiniaceae</taxon>
        <taxon>Monilinia</taxon>
    </lineage>
</organism>
<dbReference type="AlphaFoldDB" id="A0A5N6JXX4"/>
<dbReference type="Proteomes" id="UP000326757">
    <property type="component" value="Unassembled WGS sequence"/>
</dbReference>
<evidence type="ECO:0000313" key="2">
    <source>
        <dbReference type="EMBL" id="KAB8293996.1"/>
    </source>
</evidence>
<evidence type="ECO:0000256" key="1">
    <source>
        <dbReference type="SAM" id="MobiDB-lite"/>
    </source>
</evidence>
<comment type="caution">
    <text evidence="2">The sequence shown here is derived from an EMBL/GenBank/DDBJ whole genome shotgun (WGS) entry which is preliminary data.</text>
</comment>
<reference evidence="2 3" key="1">
    <citation type="submission" date="2019-06" db="EMBL/GenBank/DDBJ databases">
        <title>Genome Sequence of the Brown Rot Fungal Pathogen Monilinia laxa.</title>
        <authorList>
            <person name="De Miccolis Angelini R.M."/>
            <person name="Landi L."/>
            <person name="Abate D."/>
            <person name="Pollastro S."/>
            <person name="Romanazzi G."/>
            <person name="Faretra F."/>
        </authorList>
    </citation>
    <scope>NUCLEOTIDE SEQUENCE [LARGE SCALE GENOMIC DNA]</scope>
    <source>
        <strain evidence="2 3">Mlax316</strain>
    </source>
</reference>
<evidence type="ECO:0008006" key="4">
    <source>
        <dbReference type="Google" id="ProtNLM"/>
    </source>
</evidence>
<dbReference type="OrthoDB" id="1696280at2759"/>
<accession>A0A5N6JXX4</accession>
<feature type="region of interest" description="Disordered" evidence="1">
    <location>
        <begin position="245"/>
        <end position="282"/>
    </location>
</feature>
<dbReference type="CDD" id="cd06558">
    <property type="entry name" value="crotonase-like"/>
    <property type="match status" value="1"/>
</dbReference>
<feature type="compositionally biased region" description="Basic and acidic residues" evidence="1">
    <location>
        <begin position="245"/>
        <end position="276"/>
    </location>
</feature>
<dbReference type="PANTHER" id="PTHR11941">
    <property type="entry name" value="ENOYL-COA HYDRATASE-RELATED"/>
    <property type="match status" value="1"/>
</dbReference>
<proteinExistence type="predicted"/>
<dbReference type="GO" id="GO:0006635">
    <property type="term" value="P:fatty acid beta-oxidation"/>
    <property type="evidence" value="ECO:0007669"/>
    <property type="project" value="TreeGrafter"/>
</dbReference>
<dbReference type="EMBL" id="VIGI01000011">
    <property type="protein sequence ID" value="KAB8293996.1"/>
    <property type="molecule type" value="Genomic_DNA"/>
</dbReference>
<dbReference type="GO" id="GO:0004165">
    <property type="term" value="F:delta(3)-delta(2)-enoyl-CoA isomerase activity"/>
    <property type="evidence" value="ECO:0007669"/>
    <property type="project" value="TreeGrafter"/>
</dbReference>
<keyword evidence="3" id="KW-1185">Reference proteome</keyword>
<dbReference type="InterPro" id="IPR001753">
    <property type="entry name" value="Enoyl-CoA_hydra/iso"/>
</dbReference>
<dbReference type="InterPro" id="IPR029045">
    <property type="entry name" value="ClpP/crotonase-like_dom_sf"/>
</dbReference>
<dbReference type="Pfam" id="PF00378">
    <property type="entry name" value="ECH_1"/>
    <property type="match status" value="1"/>
</dbReference>
<dbReference type="SUPFAM" id="SSF52096">
    <property type="entry name" value="ClpP/crotonase"/>
    <property type="match status" value="1"/>
</dbReference>
<dbReference type="Gene3D" id="3.90.226.10">
    <property type="entry name" value="2-enoyl-CoA Hydratase, Chain A, domain 1"/>
    <property type="match status" value="1"/>
</dbReference>
<protein>
    <recommendedName>
        <fullName evidence="4">Enoyl-CoA hydratase</fullName>
    </recommendedName>
</protein>
<sequence>MAQPAPLFTLPIPVSSPLQSQPGSLTCTVPSPSHPNLYLLTFSSPPDNRLTTTFCQTFLQALDILEFSYPIGAICITSGIPKFFSNGLDLDHATTTEGYWKKSLYALWRRLLTYPMPTISLLPGHAFAGGLMTAMYTDYRIFNPSRGFLCLNELEFGAPLKPPMSSIFRQKLPAPSTYRSLILEAKRFNGETALKEGLVDALGGWEDVLKLVDERTLLEKGKSGVYGVLKAEMWRESLGYLEGHTENEERDKVNIDREEKRKEGAKNTAAEWERQAKTTSKL</sequence>
<dbReference type="GO" id="GO:0005777">
    <property type="term" value="C:peroxisome"/>
    <property type="evidence" value="ECO:0007669"/>
    <property type="project" value="TreeGrafter"/>
</dbReference>
<name>A0A5N6JXX4_MONLA</name>